<feature type="region of interest" description="Disordered" evidence="1">
    <location>
        <begin position="1"/>
        <end position="25"/>
    </location>
</feature>
<comment type="caution">
    <text evidence="2">The sequence shown here is derived from an EMBL/GenBank/DDBJ whole genome shotgun (WGS) entry which is preliminary data.</text>
</comment>
<protein>
    <submittedName>
        <fullName evidence="2">Uncharacterized protein</fullName>
    </submittedName>
</protein>
<evidence type="ECO:0000313" key="3">
    <source>
        <dbReference type="Proteomes" id="UP001165065"/>
    </source>
</evidence>
<keyword evidence="3" id="KW-1185">Reference proteome</keyword>
<reference evidence="3" key="1">
    <citation type="journal article" date="2023" name="Commun. Biol.">
        <title>Genome analysis of Parmales, the sister group of diatoms, reveals the evolutionary specialization of diatoms from phago-mixotrophs to photoautotrophs.</title>
        <authorList>
            <person name="Ban H."/>
            <person name="Sato S."/>
            <person name="Yoshikawa S."/>
            <person name="Yamada K."/>
            <person name="Nakamura Y."/>
            <person name="Ichinomiya M."/>
            <person name="Sato N."/>
            <person name="Blanc-Mathieu R."/>
            <person name="Endo H."/>
            <person name="Kuwata A."/>
            <person name="Ogata H."/>
        </authorList>
    </citation>
    <scope>NUCLEOTIDE SEQUENCE [LARGE SCALE GENOMIC DNA]</scope>
</reference>
<dbReference type="AlphaFoldDB" id="A0A9W7GLD4"/>
<proteinExistence type="predicted"/>
<dbReference type="EMBL" id="BRYA01000274">
    <property type="protein sequence ID" value="GMI45975.1"/>
    <property type="molecule type" value="Genomic_DNA"/>
</dbReference>
<feature type="compositionally biased region" description="Acidic residues" evidence="1">
    <location>
        <begin position="15"/>
        <end position="25"/>
    </location>
</feature>
<evidence type="ECO:0000313" key="2">
    <source>
        <dbReference type="EMBL" id="GMI45975.1"/>
    </source>
</evidence>
<dbReference type="Proteomes" id="UP001165065">
    <property type="component" value="Unassembled WGS sequence"/>
</dbReference>
<organism evidence="2 3">
    <name type="scientific">Triparma columacea</name>
    <dbReference type="NCBI Taxonomy" id="722753"/>
    <lineage>
        <taxon>Eukaryota</taxon>
        <taxon>Sar</taxon>
        <taxon>Stramenopiles</taxon>
        <taxon>Ochrophyta</taxon>
        <taxon>Bolidophyceae</taxon>
        <taxon>Parmales</taxon>
        <taxon>Triparmaceae</taxon>
        <taxon>Triparma</taxon>
    </lineage>
</organism>
<evidence type="ECO:0000256" key="1">
    <source>
        <dbReference type="SAM" id="MobiDB-lite"/>
    </source>
</evidence>
<sequence>MPETLGDGYDSDTSVVEEDEGEEEEVRTLKRIMEKESFKLDNEGAVKIGAEVLCLYNNGWYYGKVIEQTMTLEEKRKKTQGGDFKDSEVVKFDDGYIQTWPFLPRNRLKAGVIEERKWEGEEELQDKQET</sequence>
<gene>
    <name evidence="2" type="ORF">TrCOL_g5819</name>
</gene>
<name>A0A9W7GLD4_9STRA</name>
<accession>A0A9W7GLD4</accession>